<protein>
    <submittedName>
        <fullName evidence="3">tRNA threonylcarbamoyladenosine dehydratase</fullName>
    </submittedName>
</protein>
<gene>
    <name evidence="3" type="ORF">B1C78_12135</name>
</gene>
<dbReference type="Pfam" id="PF00899">
    <property type="entry name" value="ThiF"/>
    <property type="match status" value="1"/>
</dbReference>
<proteinExistence type="predicted"/>
<dbReference type="PANTHER" id="PTHR43267">
    <property type="entry name" value="TRNA THREONYLCARBAMOYLADENOSINE DEHYDRATASE"/>
    <property type="match status" value="1"/>
</dbReference>
<dbReference type="Gene3D" id="3.40.50.720">
    <property type="entry name" value="NAD(P)-binding Rossmann-like Domain"/>
    <property type="match status" value="1"/>
</dbReference>
<dbReference type="InterPro" id="IPR045886">
    <property type="entry name" value="ThiF/MoeB/HesA"/>
</dbReference>
<dbReference type="EMBL" id="MVBK01000074">
    <property type="protein sequence ID" value="OOG23186.1"/>
    <property type="molecule type" value="Genomic_DNA"/>
</dbReference>
<dbReference type="Proteomes" id="UP000189462">
    <property type="component" value="Unassembled WGS sequence"/>
</dbReference>
<sequence length="255" mass="27232">MSAIHERTELLVGSEGLDRLSRKHVLIAGLGGVGSYAAEAIARAGVGRVTLIDHDVIDASNLNRQLVALHSTLGQRVSDAMAARVRDINPDIDVRTIGTFLCPANVDDVIPAELDYALDCIDSIAGKAVLVASCQERGIPVASSMGAGGRLDPTALRTGPLEHSTLCPLARELRKRLRRMGASLDYPVVYSIEKPLKGTEHRPFNGSRPGRSRTVNGTISYLPPLFGYMLAGLVIRGLLAEANAGRVRPARLRSA</sequence>
<dbReference type="CDD" id="cd00755">
    <property type="entry name" value="YgdL_like"/>
    <property type="match status" value="1"/>
</dbReference>
<feature type="domain" description="THIF-type NAD/FAD binding fold" evidence="2">
    <location>
        <begin position="11"/>
        <end position="241"/>
    </location>
</feature>
<keyword evidence="4" id="KW-1185">Reference proteome</keyword>
<dbReference type="OrthoDB" id="9804150at2"/>
<dbReference type="GO" id="GO:0061503">
    <property type="term" value="F:tRNA threonylcarbamoyladenosine dehydratase"/>
    <property type="evidence" value="ECO:0007669"/>
    <property type="project" value="TreeGrafter"/>
</dbReference>
<keyword evidence="1" id="KW-0812">Transmembrane</keyword>
<name>A0A1V3NEG2_9GAMM</name>
<comment type="caution">
    <text evidence="3">The sequence shown here is derived from an EMBL/GenBank/DDBJ whole genome shotgun (WGS) entry which is preliminary data.</text>
</comment>
<keyword evidence="1" id="KW-0472">Membrane</keyword>
<reference evidence="3 4" key="1">
    <citation type="submission" date="2017-02" db="EMBL/GenBank/DDBJ databases">
        <title>Genomic diversity within the haloalkaliphilic genus Thioalkalivibrio.</title>
        <authorList>
            <person name="Ahn A.-C."/>
            <person name="Meier-Kolthoff J."/>
            <person name="Overmars L."/>
            <person name="Richter M."/>
            <person name="Woyke T."/>
            <person name="Sorokin D.Y."/>
            <person name="Muyzer G."/>
        </authorList>
    </citation>
    <scope>NUCLEOTIDE SEQUENCE [LARGE SCALE GENOMIC DNA]</scope>
    <source>
        <strain evidence="3 4">ALJD</strain>
    </source>
</reference>
<dbReference type="STRING" id="108003.B1C78_12135"/>
<dbReference type="SUPFAM" id="SSF69572">
    <property type="entry name" value="Activating enzymes of the ubiquitin-like proteins"/>
    <property type="match status" value="1"/>
</dbReference>
<keyword evidence="1" id="KW-1133">Transmembrane helix</keyword>
<evidence type="ECO:0000256" key="1">
    <source>
        <dbReference type="SAM" id="Phobius"/>
    </source>
</evidence>
<dbReference type="PANTHER" id="PTHR43267:SF1">
    <property type="entry name" value="TRNA THREONYLCARBAMOYLADENOSINE DEHYDRATASE"/>
    <property type="match status" value="1"/>
</dbReference>
<dbReference type="InterPro" id="IPR000594">
    <property type="entry name" value="ThiF_NAD_FAD-bd"/>
</dbReference>
<evidence type="ECO:0000259" key="2">
    <source>
        <dbReference type="Pfam" id="PF00899"/>
    </source>
</evidence>
<accession>A0A1V3NEG2</accession>
<organism evidence="3 4">
    <name type="scientific">Thioalkalivibrio denitrificans</name>
    <dbReference type="NCBI Taxonomy" id="108003"/>
    <lineage>
        <taxon>Bacteria</taxon>
        <taxon>Pseudomonadati</taxon>
        <taxon>Pseudomonadota</taxon>
        <taxon>Gammaproteobacteria</taxon>
        <taxon>Chromatiales</taxon>
        <taxon>Ectothiorhodospiraceae</taxon>
        <taxon>Thioalkalivibrio</taxon>
    </lineage>
</organism>
<feature type="transmembrane region" description="Helical" evidence="1">
    <location>
        <begin position="221"/>
        <end position="239"/>
    </location>
</feature>
<dbReference type="InterPro" id="IPR035985">
    <property type="entry name" value="Ubiquitin-activating_enz"/>
</dbReference>
<dbReference type="RefSeq" id="WP_077279421.1">
    <property type="nucleotide sequence ID" value="NZ_MVBK01000074.1"/>
</dbReference>
<dbReference type="GO" id="GO:0061504">
    <property type="term" value="P:cyclic threonylcarbamoyladenosine biosynthetic process"/>
    <property type="evidence" value="ECO:0007669"/>
    <property type="project" value="TreeGrafter"/>
</dbReference>
<evidence type="ECO:0000313" key="4">
    <source>
        <dbReference type="Proteomes" id="UP000189462"/>
    </source>
</evidence>
<dbReference type="GO" id="GO:0008641">
    <property type="term" value="F:ubiquitin-like modifier activating enzyme activity"/>
    <property type="evidence" value="ECO:0007669"/>
    <property type="project" value="InterPro"/>
</dbReference>
<dbReference type="AlphaFoldDB" id="A0A1V3NEG2"/>
<evidence type="ECO:0000313" key="3">
    <source>
        <dbReference type="EMBL" id="OOG23186.1"/>
    </source>
</evidence>